<reference evidence="1" key="1">
    <citation type="submission" date="2020-10" db="EMBL/GenBank/DDBJ databases">
        <title>Genome Sequence of ESBL Producing Zambian Clinical Strains.</title>
        <authorList>
            <person name="Shawa M."/>
            <person name="Furuta Y."/>
            <person name="Simbotwe M."/>
            <person name="Mulenga E."/>
            <person name="Mubanga M."/>
            <person name="Mulenga G."/>
            <person name="Kaile C."/>
            <person name="Zorigt T."/>
            <person name="Hang'ombe B."/>
            <person name="Higashi H."/>
        </authorList>
    </citation>
    <scope>NUCLEOTIDE SEQUENCE</scope>
    <source>
        <strain evidence="1">Zam_UTH_09</strain>
    </source>
</reference>
<evidence type="ECO:0000313" key="2">
    <source>
        <dbReference type="Proteomes" id="UP000655094"/>
    </source>
</evidence>
<proteinExistence type="predicted"/>
<accession>A0A919I579</accession>
<evidence type="ECO:0000313" key="1">
    <source>
        <dbReference type="EMBL" id="GHK56086.1"/>
    </source>
</evidence>
<name>A0A919I579_KLEPN</name>
<organism evidence="1 2">
    <name type="scientific">Klebsiella pneumoniae</name>
    <dbReference type="NCBI Taxonomy" id="573"/>
    <lineage>
        <taxon>Bacteria</taxon>
        <taxon>Pseudomonadati</taxon>
        <taxon>Pseudomonadota</taxon>
        <taxon>Gammaproteobacteria</taxon>
        <taxon>Enterobacterales</taxon>
        <taxon>Enterobacteriaceae</taxon>
        <taxon>Klebsiella/Raoultella group</taxon>
        <taxon>Klebsiella</taxon>
        <taxon>Klebsiella pneumoniae complex</taxon>
    </lineage>
</organism>
<sequence length="59" mass="6581">MRHAARLPAPAQGQWRNDRHRLAAGLPTVNHLPDIKATGLIARVNTQAQRNLKLPRQLA</sequence>
<dbReference type="Proteomes" id="UP000655094">
    <property type="component" value="Unassembled WGS sequence"/>
</dbReference>
<gene>
    <name evidence="1" type="ORF">KPZU09_58220</name>
</gene>
<dbReference type="AlphaFoldDB" id="A0A919I579"/>
<dbReference type="EMBL" id="BNFF01000001">
    <property type="protein sequence ID" value="GHK56086.1"/>
    <property type="molecule type" value="Genomic_DNA"/>
</dbReference>
<protein>
    <submittedName>
        <fullName evidence="1">Uncharacterized protein</fullName>
    </submittedName>
</protein>
<comment type="caution">
    <text evidence="1">The sequence shown here is derived from an EMBL/GenBank/DDBJ whole genome shotgun (WGS) entry which is preliminary data.</text>
</comment>